<dbReference type="Gene3D" id="1.20.58.1380">
    <property type="match status" value="1"/>
</dbReference>
<evidence type="ECO:0000313" key="8">
    <source>
        <dbReference type="Proteomes" id="UP000332933"/>
    </source>
</evidence>
<reference evidence="6" key="2">
    <citation type="submission" date="2019-06" db="EMBL/GenBank/DDBJ databases">
        <title>Genomics analysis of Aphanomyces spp. identifies a new class of oomycete effector associated with host adaptation.</title>
        <authorList>
            <person name="Gaulin E."/>
        </authorList>
    </citation>
    <scope>NUCLEOTIDE SEQUENCE</scope>
    <source>
        <strain evidence="6">CBS 578.67</strain>
    </source>
</reference>
<dbReference type="GO" id="GO:0017056">
    <property type="term" value="F:structural constituent of nuclear pore"/>
    <property type="evidence" value="ECO:0007669"/>
    <property type="project" value="InterPro"/>
</dbReference>
<organism evidence="7 8">
    <name type="scientific">Aphanomyces stellatus</name>
    <dbReference type="NCBI Taxonomy" id="120398"/>
    <lineage>
        <taxon>Eukaryota</taxon>
        <taxon>Sar</taxon>
        <taxon>Stramenopiles</taxon>
        <taxon>Oomycota</taxon>
        <taxon>Saprolegniomycetes</taxon>
        <taxon>Saprolegniales</taxon>
        <taxon>Verrucalvaceae</taxon>
        <taxon>Aphanomyces</taxon>
    </lineage>
</organism>
<dbReference type="InterPro" id="IPR015943">
    <property type="entry name" value="WD40/YVTN_repeat-like_dom_sf"/>
</dbReference>
<sequence>MFGRRQATSAAPSSRAGPSYGAASSGRKNSIHVNAMAPPQLAEKKRSVSIHSMPLSPRKPALHRSASIDLTVLSEDSTHAHHILQTLEETDYLEQVRRGDAVVTFRRIHLPGHELGFYAIVGPTQLLLWNSHPLHRAVAGKESPALHLQPIYTLPYPPEMTPLDIDGSHVILTASSFHSTTKICALVLARDGRVCFWEDINGSSIAAVTRLSMDDSEYLCHAGPSLPLVVATSTQTLWEIKLDDDRSSLRVSKLRSRRQGLWGQVSRFLSSATPSPILLTKALGTSELLVLHVDSNLERRALSPDGFESLWTFQLCGFMMDYFAQHEDGVLVYAQCLDMPLATLTHFSLLVGFQTGTDVVLYLFEFMATLTEMPQYLRSIRLGTVPTIESVQCVPINDQSVYVVSSTTLFAISVPAFPDMPLHSHAIALPYPLTTGVGVLHQSLLYLHPTPWSLRQFRSLQWTLTPAESLAPEAKRYKPTLDLHQHRSLAEWKALLTDQFQQFSSASITFHVDDTMSHGLSQAVVELAQEILDAKPSTGLHWDGSTSSWAPQLIKYQLQDKATRHRHWLRFLTTTGLFPALAEKAQQQLQEFEEKLVAAAALLHADDVRSDALLHAMHAVLVEDRGYTTEQMDATGFSVLDLFYGDVSQVDQLALHLTDDGCGALLVTMLQAVETWRRGQDTFHSPADEPWTAQGAIRTSCRRILQGSAPRDEDRALLSLVVPMVRFMDTDEKDSWTRCVLVPLVASATHDDTDVVDLIYAFEFLEGMAALSPPDRLHRYMEAHPVTATFFFEWYAGLVPNPWTSTPEVDLQSLLHPPRSLLPALYEFLKSHATLAKYAWLVSVELEQYNQVAQCALHDARRETESLERQKTMLSLGKLAAYAADESSPNTAVFDQELLRVRVQEALEVSRPLPPANVLQACLDELTNAASDPDRTLHWLRLAMDVVASVDMNVEAMKRQLWRDALLADSDLWIQVLDEYTACTNETQLEAAMKKSLIYRSLQEKPEAPAALTTDVIDALVEELGETSPVINAKTRPLLVKTLALAGLV</sequence>
<keyword evidence="3" id="KW-0813">Transport</keyword>
<reference evidence="7 8" key="1">
    <citation type="submission" date="2019-03" db="EMBL/GenBank/DDBJ databases">
        <authorList>
            <person name="Gaulin E."/>
            <person name="Dumas B."/>
        </authorList>
    </citation>
    <scope>NUCLEOTIDE SEQUENCE [LARGE SCALE GENOMIC DNA]</scope>
    <source>
        <strain evidence="7">CBS 568.67</strain>
    </source>
</reference>
<dbReference type="OrthoDB" id="103454at2759"/>
<name>A0A485LPS3_9STRA</name>
<feature type="compositionally biased region" description="Polar residues" evidence="5">
    <location>
        <begin position="1"/>
        <end position="12"/>
    </location>
</feature>
<keyword evidence="4" id="KW-0539">Nucleus</keyword>
<dbReference type="AlphaFoldDB" id="A0A485LPS3"/>
<proteinExistence type="inferred from homology"/>
<dbReference type="EMBL" id="CAADRA010007392">
    <property type="protein sequence ID" value="VFU00828.1"/>
    <property type="molecule type" value="Genomic_DNA"/>
</dbReference>
<protein>
    <submittedName>
        <fullName evidence="7">Aste57867_24186 protein</fullName>
    </submittedName>
</protein>
<dbReference type="GO" id="GO:0031080">
    <property type="term" value="C:nuclear pore outer ring"/>
    <property type="evidence" value="ECO:0007669"/>
    <property type="project" value="TreeGrafter"/>
</dbReference>
<dbReference type="GO" id="GO:0006606">
    <property type="term" value="P:protein import into nucleus"/>
    <property type="evidence" value="ECO:0007669"/>
    <property type="project" value="TreeGrafter"/>
</dbReference>
<dbReference type="PANTHER" id="PTHR13405">
    <property type="entry name" value="NUCLEAR PORE COMPLEX PROTEIN NUP133"/>
    <property type="match status" value="1"/>
</dbReference>
<dbReference type="EMBL" id="VJMH01007366">
    <property type="protein sequence ID" value="KAF0683802.1"/>
    <property type="molecule type" value="Genomic_DNA"/>
</dbReference>
<evidence type="ECO:0000313" key="6">
    <source>
        <dbReference type="EMBL" id="KAF0683802.1"/>
    </source>
</evidence>
<dbReference type="PANTHER" id="PTHR13405:SF11">
    <property type="entry name" value="NUCLEAR PORE COMPLEX PROTEIN NUP133"/>
    <property type="match status" value="1"/>
</dbReference>
<dbReference type="Gene3D" id="2.130.10.10">
    <property type="entry name" value="YVTN repeat-like/Quinoprotein amine dehydrogenase"/>
    <property type="match status" value="1"/>
</dbReference>
<comment type="similarity">
    <text evidence="2">Belongs to the nucleoporin Nup133 family.</text>
</comment>
<accession>A0A485LPS3</accession>
<dbReference type="Proteomes" id="UP000332933">
    <property type="component" value="Unassembled WGS sequence"/>
</dbReference>
<comment type="subcellular location">
    <subcellularLocation>
        <location evidence="1">Nucleus</location>
    </subcellularLocation>
</comment>
<evidence type="ECO:0000256" key="4">
    <source>
        <dbReference type="ARBA" id="ARBA00023242"/>
    </source>
</evidence>
<evidence type="ECO:0000256" key="2">
    <source>
        <dbReference type="ARBA" id="ARBA00005569"/>
    </source>
</evidence>
<evidence type="ECO:0000256" key="3">
    <source>
        <dbReference type="ARBA" id="ARBA00022448"/>
    </source>
</evidence>
<evidence type="ECO:0000313" key="7">
    <source>
        <dbReference type="EMBL" id="VFU00828.1"/>
    </source>
</evidence>
<dbReference type="InterPro" id="IPR037624">
    <property type="entry name" value="Nup133-like"/>
</dbReference>
<feature type="region of interest" description="Disordered" evidence="5">
    <location>
        <begin position="1"/>
        <end position="29"/>
    </location>
</feature>
<dbReference type="SUPFAM" id="SSF117289">
    <property type="entry name" value="Nucleoporin domain"/>
    <property type="match status" value="1"/>
</dbReference>
<evidence type="ECO:0000256" key="1">
    <source>
        <dbReference type="ARBA" id="ARBA00004123"/>
    </source>
</evidence>
<keyword evidence="8" id="KW-1185">Reference proteome</keyword>
<dbReference type="GO" id="GO:0016973">
    <property type="term" value="P:poly(A)+ mRNA export from nucleus"/>
    <property type="evidence" value="ECO:0007669"/>
    <property type="project" value="TreeGrafter"/>
</dbReference>
<evidence type="ECO:0000256" key="5">
    <source>
        <dbReference type="SAM" id="MobiDB-lite"/>
    </source>
</evidence>
<gene>
    <name evidence="7" type="primary">Aste57867_24186</name>
    <name evidence="6" type="ORF">As57867_024112</name>
    <name evidence="7" type="ORF">ASTE57867_24186</name>
</gene>
<dbReference type="GO" id="GO:0000972">
    <property type="term" value="P:transcription-dependent tethering of RNA polymerase II gene DNA at nuclear periphery"/>
    <property type="evidence" value="ECO:0007669"/>
    <property type="project" value="TreeGrafter"/>
</dbReference>